<proteinExistence type="predicted"/>
<dbReference type="EMBL" id="LK931336">
    <property type="protein sequence ID" value="CDZ83990.1"/>
    <property type="molecule type" value="Genomic_DNA"/>
</dbReference>
<organism evidence="1">
    <name type="scientific">Citrobacter koseri</name>
    <name type="common">Citrobacter diversus</name>
    <dbReference type="NCBI Taxonomy" id="545"/>
    <lineage>
        <taxon>Bacteria</taxon>
        <taxon>Pseudomonadati</taxon>
        <taxon>Pseudomonadota</taxon>
        <taxon>Gammaproteobacteria</taxon>
        <taxon>Enterobacterales</taxon>
        <taxon>Enterobacteriaceae</taxon>
        <taxon>Citrobacter</taxon>
    </lineage>
</organism>
<name>A0A078LB75_CITKO</name>
<dbReference type="PATRIC" id="fig|545.12.peg.2139"/>
<protein>
    <submittedName>
        <fullName evidence="1">Uncharacterized protein</fullName>
    </submittedName>
</protein>
<accession>A0A078LB75</accession>
<dbReference type="AlphaFoldDB" id="A0A078LB75"/>
<gene>
    <name evidence="1" type="ORF">BN1086_02124</name>
</gene>
<reference evidence="1" key="1">
    <citation type="submission" date="2014-06" db="EMBL/GenBank/DDBJ databases">
        <authorList>
            <person name="Urmite Genomes Urmite Genomes"/>
        </authorList>
    </citation>
    <scope>NUCLEOTIDE SEQUENCE</scope>
</reference>
<sequence length="37" mass="4286">MPFIKDKEAYKTATLLAHYGNGYLHIANLFLRKAYGR</sequence>
<evidence type="ECO:0000313" key="1">
    <source>
        <dbReference type="EMBL" id="CDZ83990.1"/>
    </source>
</evidence>